<dbReference type="Proteomes" id="UP000541444">
    <property type="component" value="Unassembled WGS sequence"/>
</dbReference>
<feature type="transmembrane region" description="Helical" evidence="10">
    <location>
        <begin position="315"/>
        <end position="334"/>
    </location>
</feature>
<keyword evidence="8 10" id="KW-0472">Membrane</keyword>
<evidence type="ECO:0000256" key="6">
    <source>
        <dbReference type="ARBA" id="ARBA00022840"/>
    </source>
</evidence>
<keyword evidence="6" id="KW-0067">ATP-binding</keyword>
<feature type="transmembrane region" description="Helical" evidence="10">
    <location>
        <begin position="43"/>
        <end position="61"/>
    </location>
</feature>
<feature type="transmembrane region" description="Helical" evidence="10">
    <location>
        <begin position="106"/>
        <end position="133"/>
    </location>
</feature>
<organism evidence="11 12">
    <name type="scientific">Kingdonia uniflora</name>
    <dbReference type="NCBI Taxonomy" id="39325"/>
    <lineage>
        <taxon>Eukaryota</taxon>
        <taxon>Viridiplantae</taxon>
        <taxon>Streptophyta</taxon>
        <taxon>Embryophyta</taxon>
        <taxon>Tracheophyta</taxon>
        <taxon>Spermatophyta</taxon>
        <taxon>Magnoliopsida</taxon>
        <taxon>Ranunculales</taxon>
        <taxon>Circaeasteraceae</taxon>
        <taxon>Kingdonia</taxon>
    </lineage>
</organism>
<feature type="transmembrane region" description="Helical" evidence="10">
    <location>
        <begin position="12"/>
        <end position="31"/>
    </location>
</feature>
<dbReference type="GO" id="GO:0016020">
    <property type="term" value="C:membrane"/>
    <property type="evidence" value="ECO:0007669"/>
    <property type="project" value="UniProtKB-SubCell"/>
</dbReference>
<evidence type="ECO:0000256" key="4">
    <source>
        <dbReference type="ARBA" id="ARBA00022692"/>
    </source>
</evidence>
<feature type="compositionally biased region" description="Basic and acidic residues" evidence="9">
    <location>
        <begin position="191"/>
        <end position="201"/>
    </location>
</feature>
<reference evidence="11 12" key="1">
    <citation type="journal article" date="2020" name="IScience">
        <title>Genome Sequencing of the Endangered Kingdonia uniflora (Circaeasteraceae, Ranunculales) Reveals Potential Mechanisms of Evolutionary Specialization.</title>
        <authorList>
            <person name="Sun Y."/>
            <person name="Deng T."/>
            <person name="Zhang A."/>
            <person name="Moore M.J."/>
            <person name="Landis J.B."/>
            <person name="Lin N."/>
            <person name="Zhang H."/>
            <person name="Zhang X."/>
            <person name="Huang J."/>
            <person name="Zhang X."/>
            <person name="Sun H."/>
            <person name="Wang H."/>
        </authorList>
    </citation>
    <scope>NUCLEOTIDE SEQUENCE [LARGE SCALE GENOMIC DNA]</scope>
    <source>
        <strain evidence="11">TB1705</strain>
        <tissue evidence="11">Leaf</tissue>
    </source>
</reference>
<evidence type="ECO:0000256" key="3">
    <source>
        <dbReference type="ARBA" id="ARBA00022448"/>
    </source>
</evidence>
<dbReference type="InterPro" id="IPR030189">
    <property type="entry name" value="UPS_plant"/>
</dbReference>
<protein>
    <recommendedName>
        <fullName evidence="13">Ureide permease 1-like</fullName>
    </recommendedName>
</protein>
<evidence type="ECO:0000313" key="11">
    <source>
        <dbReference type="EMBL" id="KAF6171394.1"/>
    </source>
</evidence>
<dbReference type="GO" id="GO:0015505">
    <property type="term" value="F:uracil:monoatomic cation symporter activity"/>
    <property type="evidence" value="ECO:0007669"/>
    <property type="project" value="TreeGrafter"/>
</dbReference>
<feature type="transmembrane region" description="Helical" evidence="10">
    <location>
        <begin position="82"/>
        <end position="100"/>
    </location>
</feature>
<evidence type="ECO:0000256" key="5">
    <source>
        <dbReference type="ARBA" id="ARBA00022741"/>
    </source>
</evidence>
<feature type="compositionally biased region" description="Basic and acidic residues" evidence="9">
    <location>
        <begin position="171"/>
        <end position="184"/>
    </location>
</feature>
<evidence type="ECO:0000256" key="9">
    <source>
        <dbReference type="SAM" id="MobiDB-lite"/>
    </source>
</evidence>
<evidence type="ECO:0000313" key="12">
    <source>
        <dbReference type="Proteomes" id="UP000541444"/>
    </source>
</evidence>
<keyword evidence="3" id="KW-0813">Transport</keyword>
<keyword evidence="7 10" id="KW-1133">Transmembrane helix</keyword>
<keyword evidence="5" id="KW-0547">Nucleotide-binding</keyword>
<evidence type="ECO:0000256" key="10">
    <source>
        <dbReference type="SAM" id="Phobius"/>
    </source>
</evidence>
<name>A0A7J7NWS6_9MAGN</name>
<feature type="transmembrane region" description="Helical" evidence="10">
    <location>
        <begin position="269"/>
        <end position="294"/>
    </location>
</feature>
<feature type="transmembrane region" description="Helical" evidence="10">
    <location>
        <begin position="340"/>
        <end position="361"/>
    </location>
</feature>
<keyword evidence="4 10" id="KW-0812">Transmembrane</keyword>
<dbReference type="EMBL" id="JACGCM010000497">
    <property type="protein sequence ID" value="KAF6171394.1"/>
    <property type="molecule type" value="Genomic_DNA"/>
</dbReference>
<dbReference type="AlphaFoldDB" id="A0A7J7NWS6"/>
<feature type="transmembrane region" description="Helical" evidence="10">
    <location>
        <begin position="228"/>
        <end position="249"/>
    </location>
</feature>
<dbReference type="InterPro" id="IPR009834">
    <property type="entry name" value="Ureide_permease"/>
</dbReference>
<evidence type="ECO:0008006" key="13">
    <source>
        <dbReference type="Google" id="ProtNLM"/>
    </source>
</evidence>
<accession>A0A7J7NWS6</accession>
<comment type="similarity">
    <text evidence="2">Belongs to the plant ureide permease (TC 2.A.7.19) family.</text>
</comment>
<comment type="caution">
    <text evidence="11">The sequence shown here is derived from an EMBL/GenBank/DDBJ whole genome shotgun (WGS) entry which is preliminary data.</text>
</comment>
<evidence type="ECO:0000256" key="8">
    <source>
        <dbReference type="ARBA" id="ARBA00023136"/>
    </source>
</evidence>
<keyword evidence="12" id="KW-1185">Reference proteome</keyword>
<sequence>MYIIESKEGAIACMMLALLFLGTWPAIMTLLERRGRLPQHTYLDYSITNLLAAVIIALTFGQIGESKPGSPNFITQLYQDNWPCVLFAMGGGVVLSLGNLTTQYAWAFVGLSVTEVITSSITVVIGTTVNYFLDGRINKAEILFPGVGCFLIAVCLGSAVHSSNAIDNEEKLSDFSNDGTREKGSNVSGKNETKDPEKDSVEKAKFGTADFLIELENKRSIKVLGKNTLIGLVLTFFAGACFSLFSPAFNLATNDQWHTMKEGVPHLVVYTAFFHFSISCFVLAIILNVTFLYYPVLNLPKSSLNAYVQDWNGRHWALLAGLLCGFGNGLQFMGGQAAGYAAADAVQALPLVSTFWGIVLFGEYRKSSKRTYILLGSMLFMFIVAVGVLMASSGHRKTP</sequence>
<evidence type="ECO:0000256" key="1">
    <source>
        <dbReference type="ARBA" id="ARBA00004141"/>
    </source>
</evidence>
<proteinExistence type="inferred from homology"/>
<evidence type="ECO:0000256" key="2">
    <source>
        <dbReference type="ARBA" id="ARBA00005931"/>
    </source>
</evidence>
<evidence type="ECO:0000256" key="7">
    <source>
        <dbReference type="ARBA" id="ARBA00022989"/>
    </source>
</evidence>
<dbReference type="PANTHER" id="PTHR31081:SF18">
    <property type="entry name" value="UREIDE PERMEASE 2-LIKE ISOFORM X1"/>
    <property type="match status" value="1"/>
</dbReference>
<dbReference type="PANTHER" id="PTHR31081">
    <property type="entry name" value="UREIDE PERMEASE 1-RELATED-RELATED"/>
    <property type="match status" value="1"/>
</dbReference>
<feature type="region of interest" description="Disordered" evidence="9">
    <location>
        <begin position="171"/>
        <end position="201"/>
    </location>
</feature>
<dbReference type="OrthoDB" id="1910534at2759"/>
<dbReference type="GO" id="GO:0005524">
    <property type="term" value="F:ATP binding"/>
    <property type="evidence" value="ECO:0007669"/>
    <property type="project" value="UniProtKB-KW"/>
</dbReference>
<feature type="transmembrane region" description="Helical" evidence="10">
    <location>
        <begin position="373"/>
        <end position="392"/>
    </location>
</feature>
<dbReference type="GO" id="GO:0005274">
    <property type="term" value="F:allantoin:proton symporter activity"/>
    <property type="evidence" value="ECO:0007669"/>
    <property type="project" value="TreeGrafter"/>
</dbReference>
<comment type="subcellular location">
    <subcellularLocation>
        <location evidence="1">Membrane</location>
        <topology evidence="1">Multi-pass membrane protein</topology>
    </subcellularLocation>
</comment>
<gene>
    <name evidence="11" type="ORF">GIB67_009535</name>
</gene>
<dbReference type="Pfam" id="PF07168">
    <property type="entry name" value="Ureide_permease"/>
    <property type="match status" value="1"/>
</dbReference>